<feature type="signal peptide" evidence="8">
    <location>
        <begin position="1"/>
        <end position="21"/>
    </location>
</feature>
<evidence type="ECO:0000256" key="6">
    <source>
        <dbReference type="ARBA" id="ARBA00023180"/>
    </source>
</evidence>
<gene>
    <name evidence="10" type="primary">Prom</name>
</gene>
<keyword evidence="8" id="KW-0732">Signal</keyword>
<dbReference type="AlphaFoldDB" id="A0A8B8ING1"/>
<evidence type="ECO:0000313" key="9">
    <source>
        <dbReference type="Proteomes" id="UP001652626"/>
    </source>
</evidence>
<reference evidence="10" key="1">
    <citation type="submission" date="2025-08" db="UniProtKB">
        <authorList>
            <consortium name="RefSeq"/>
        </authorList>
    </citation>
    <scope>IDENTIFICATION</scope>
    <source>
        <tissue evidence="10">Whole body</tissue>
    </source>
</reference>
<name>A0A8B8ING1_VANTA</name>
<evidence type="ECO:0000256" key="2">
    <source>
        <dbReference type="ARBA" id="ARBA00006058"/>
    </source>
</evidence>
<keyword evidence="9" id="KW-1185">Reference proteome</keyword>
<evidence type="ECO:0000256" key="1">
    <source>
        <dbReference type="ARBA" id="ARBA00004141"/>
    </source>
</evidence>
<evidence type="ECO:0000256" key="3">
    <source>
        <dbReference type="ARBA" id="ARBA00022692"/>
    </source>
</evidence>
<feature type="transmembrane region" description="Helical" evidence="7">
    <location>
        <begin position="690"/>
        <end position="719"/>
    </location>
</feature>
<keyword evidence="5 7" id="KW-0472">Membrane</keyword>
<sequence length="1154" mass="130932">MNKNSVLALVLIILETNLVISRTNCDLPTEVKTLEPSGFASVFALQIQQIRSTSEETPVVSTGSNLNVFDTNVPSNSLDVQEENFRAISTLHPIEETNVDEKMRNDRDGGNSESLLYNRNFQDEKKSELEGDKVYNSKDSLNLVWDNCFENVYRVNTDTTNINAKSYTDTETPRNIEIENIKSYRNILNKRNSLNVSGTSALNSWLEKFNIFRTASNEEPDIPTKDILLSPTTLELSTSSSTQNTIPFIPITKDILKEFTEPLNITIDVVTENTINYIKGTKRDDFYVEITKDRSNIKFSSLPQKQTYLIPKFKLEEGFYPFTFMSKFFSVIYLFDYPIDLVKEIVNGKATFPYSFLKSIRVESSFLVFIIIFGIFALIIPLYLFILSLISLFSKSKCTDEIESGTLFLEPERGDCHSKILVIFTFLFLLISCFLITGMVLSNEQSRMAVAESRNIISCACADIASWLSTAAQELHHSLVPPVDMVYYAYKEDLREAETLLGQPIQQAIASESGIDLVLDSLADIITESEDLSMKVSSLRDICHKAGLLAIATSDKIKDLAQQLDSLKRNCAERDAPLCDTLNTNSLHITMKFDSILQEHQLLELKNLGVINLTQAISAARKEFRTLPSAIYSQTELVRADILQDIENRRQSVHNSARVLSDIVRHLTSALHSLARQFDIGLDRVHKYDLWRWVILLTCNASLSFVMILVLFAMFCGCGNAKIHAKRTLQVSSFCICIISIILWSLICATFLIAGHAELYACQILWDTQQYKTLSMLLDKPSPLLSDNEGIFDVLFKDLDNVTIEVSVKNILRECEKNQPAYSVFQLEKILDVNKETSYFEWDELQDDLKRLSTTIDVGFLKTVSDNFNKFLNRILFVSDVNLTKYRMEFNGPVVGKDLPSFVDQLENVAVQVSDLNTAGRLETLASRTQRLHLSNIKPLEQLRTELVFKLTELELQMMPFRRKLNISLSHIHTAQFYIDNQGDVIAQKKLSIFVSRLIAHTAGWRTHAIDAVNERAARCGPLFAVFAAIRTLLCTKYVSALNGWWLCGFILGLVWCTVFTPLCVKLWRAYSKKLNTLETLSLASLGSLEHLQLHHVTTPIGPPQDLHRHLQTTVGDYRFTNMESGSDLDFNKGVEVNRMLPSSTKVYPKDYYY</sequence>
<dbReference type="Proteomes" id="UP001652626">
    <property type="component" value="Chromosome 11"/>
</dbReference>
<feature type="transmembrane region" description="Helical" evidence="7">
    <location>
        <begin position="420"/>
        <end position="441"/>
    </location>
</feature>
<dbReference type="Pfam" id="PF05478">
    <property type="entry name" value="Prominin"/>
    <property type="match status" value="1"/>
</dbReference>
<dbReference type="RefSeq" id="XP_026498653.2">
    <property type="nucleotide sequence ID" value="XM_026642868.2"/>
</dbReference>
<evidence type="ECO:0000256" key="7">
    <source>
        <dbReference type="SAM" id="Phobius"/>
    </source>
</evidence>
<keyword evidence="6" id="KW-0325">Glycoprotein</keyword>
<keyword evidence="4 7" id="KW-1133">Transmembrane helix</keyword>
<comment type="similarity">
    <text evidence="2">Belongs to the prominin family.</text>
</comment>
<comment type="subcellular location">
    <subcellularLocation>
        <location evidence="1">Membrane</location>
        <topology evidence="1">Multi-pass membrane protein</topology>
    </subcellularLocation>
</comment>
<dbReference type="PANTHER" id="PTHR22730:SF1">
    <property type="entry name" value="PROMININ-LIKE PROTEIN"/>
    <property type="match status" value="1"/>
</dbReference>
<dbReference type="OMA" id="PWATQVN"/>
<dbReference type="PANTHER" id="PTHR22730">
    <property type="entry name" value="PROMININ PROM PROTEIN"/>
    <property type="match status" value="1"/>
</dbReference>
<dbReference type="InterPro" id="IPR008795">
    <property type="entry name" value="Prominin"/>
</dbReference>
<evidence type="ECO:0000256" key="8">
    <source>
        <dbReference type="SAM" id="SignalP"/>
    </source>
</evidence>
<dbReference type="GO" id="GO:0016020">
    <property type="term" value="C:membrane"/>
    <property type="evidence" value="ECO:0007669"/>
    <property type="project" value="UniProtKB-SubCell"/>
</dbReference>
<dbReference type="OrthoDB" id="8188647at2759"/>
<evidence type="ECO:0000256" key="5">
    <source>
        <dbReference type="ARBA" id="ARBA00023136"/>
    </source>
</evidence>
<organism evidence="9 10">
    <name type="scientific">Vanessa tameamea</name>
    <name type="common">Kamehameha butterfly</name>
    <dbReference type="NCBI Taxonomy" id="334116"/>
    <lineage>
        <taxon>Eukaryota</taxon>
        <taxon>Metazoa</taxon>
        <taxon>Ecdysozoa</taxon>
        <taxon>Arthropoda</taxon>
        <taxon>Hexapoda</taxon>
        <taxon>Insecta</taxon>
        <taxon>Pterygota</taxon>
        <taxon>Neoptera</taxon>
        <taxon>Endopterygota</taxon>
        <taxon>Lepidoptera</taxon>
        <taxon>Glossata</taxon>
        <taxon>Ditrysia</taxon>
        <taxon>Papilionoidea</taxon>
        <taxon>Nymphalidae</taxon>
        <taxon>Nymphalinae</taxon>
        <taxon>Vanessa</taxon>
    </lineage>
</organism>
<feature type="transmembrane region" description="Helical" evidence="7">
    <location>
        <begin position="731"/>
        <end position="754"/>
    </location>
</feature>
<feature type="transmembrane region" description="Helical" evidence="7">
    <location>
        <begin position="1044"/>
        <end position="1065"/>
    </location>
</feature>
<dbReference type="GeneID" id="113402577"/>
<accession>A0A8B8ING1</accession>
<evidence type="ECO:0000256" key="4">
    <source>
        <dbReference type="ARBA" id="ARBA00022989"/>
    </source>
</evidence>
<keyword evidence="3 7" id="KW-0812">Transmembrane</keyword>
<feature type="chain" id="PRO_5047434001" evidence="8">
    <location>
        <begin position="22"/>
        <end position="1154"/>
    </location>
</feature>
<protein>
    <submittedName>
        <fullName evidence="10">Prominin-1-A isoform X1</fullName>
    </submittedName>
</protein>
<evidence type="ECO:0000313" key="10">
    <source>
        <dbReference type="RefSeq" id="XP_026498653.2"/>
    </source>
</evidence>
<feature type="transmembrane region" description="Helical" evidence="7">
    <location>
        <begin position="366"/>
        <end position="387"/>
    </location>
</feature>
<proteinExistence type="inferred from homology"/>